<dbReference type="Pfam" id="PF03237">
    <property type="entry name" value="Terminase_6N"/>
    <property type="match status" value="1"/>
</dbReference>
<dbReference type="Pfam" id="PF17289">
    <property type="entry name" value="Terminase_6C"/>
    <property type="match status" value="1"/>
</dbReference>
<organism evidence="3 4">
    <name type="scientific">Parasedimentitalea maritima</name>
    <dbReference type="NCBI Taxonomy" id="2578117"/>
    <lineage>
        <taxon>Bacteria</taxon>
        <taxon>Pseudomonadati</taxon>
        <taxon>Pseudomonadota</taxon>
        <taxon>Alphaproteobacteria</taxon>
        <taxon>Rhodobacterales</taxon>
        <taxon>Paracoccaceae</taxon>
        <taxon>Parasedimentitalea</taxon>
    </lineage>
</organism>
<evidence type="ECO:0000256" key="1">
    <source>
        <dbReference type="ARBA" id="ARBA00022612"/>
    </source>
</evidence>
<dbReference type="AlphaFoldDB" id="A0A6A4RPB3"/>
<keyword evidence="3" id="KW-0067">ATP-binding</keyword>
<dbReference type="Gene3D" id="3.40.50.300">
    <property type="entry name" value="P-loop containing nucleotide triphosphate hydrolases"/>
    <property type="match status" value="1"/>
</dbReference>
<evidence type="ECO:0000259" key="2">
    <source>
        <dbReference type="Pfam" id="PF17289"/>
    </source>
</evidence>
<dbReference type="Gene3D" id="3.30.420.240">
    <property type="match status" value="1"/>
</dbReference>
<proteinExistence type="predicted"/>
<accession>A0A6A4RPB3</accession>
<dbReference type="InterPro" id="IPR027417">
    <property type="entry name" value="P-loop_NTPase"/>
</dbReference>
<dbReference type="Proteomes" id="UP000441586">
    <property type="component" value="Unassembled WGS sequence"/>
</dbReference>
<feature type="domain" description="Terminase large subunit gp17-like C-terminal" evidence="2">
    <location>
        <begin position="259"/>
        <end position="410"/>
    </location>
</feature>
<keyword evidence="1" id="KW-1188">Viral release from host cell</keyword>
<gene>
    <name evidence="3" type="ORF">GP644_04740</name>
</gene>
<evidence type="ECO:0000313" key="4">
    <source>
        <dbReference type="Proteomes" id="UP000441586"/>
    </source>
</evidence>
<dbReference type="EMBL" id="WSFO01000002">
    <property type="protein sequence ID" value="KAE9631861.1"/>
    <property type="molecule type" value="Genomic_DNA"/>
</dbReference>
<dbReference type="InterPro" id="IPR035421">
    <property type="entry name" value="Terminase_6C"/>
</dbReference>
<protein>
    <submittedName>
        <fullName evidence="3">ATP-binding protein</fullName>
    </submittedName>
</protein>
<dbReference type="GO" id="GO:0005524">
    <property type="term" value="F:ATP binding"/>
    <property type="evidence" value="ECO:0007669"/>
    <property type="project" value="UniProtKB-KW"/>
</dbReference>
<evidence type="ECO:0000313" key="3">
    <source>
        <dbReference type="EMBL" id="KAE9631861.1"/>
    </source>
</evidence>
<keyword evidence="3" id="KW-0547">Nucleotide-binding</keyword>
<sequence>MEELPDELLIALPYLFEHWALSHQVPPTGDWRSWVILGGRGAGKTRAGAEWVRAQVEGSLPMEPGFARRVALLGETYGQVRDVMVQGDSGILACSPPDRRPTWKAGERKLIWPNGATAQAFSAHDPEALRGPQFDAAWADELAKWKKARSSWDMLQFALRLGQDPRVCVTTTPRNAQVLREILALPSTVQTHAATEANRANLAPSFLTEVRARYAGTRLGRQELEGVLLSDIEGALWTGKMVQAALQDHVPKLDRVVVAVDPAVSAGRASDACGIVVTGASLQGPPQDWRAYVLADRTVQGVRPLAWAQAAIAAMQEFGADRLVAEVNQGGALVENVLRQVDPLVPYKSLHASRGKSARAEPVAALYEQGRVLHAPGLADLEQQMCQMTSQGYQGAGSPDRVDALVWALHDLIISPAAMVLRPRLRAL</sequence>
<reference evidence="3 4" key="1">
    <citation type="submission" date="2019-12" db="EMBL/GenBank/DDBJ databases">
        <authorList>
            <person name="Zhang Y.-J."/>
        </authorList>
    </citation>
    <scope>NUCLEOTIDE SEQUENCE [LARGE SCALE GENOMIC DNA]</scope>
    <source>
        <strain evidence="3 4">H18S-6</strain>
    </source>
</reference>
<name>A0A6A4RPB3_9RHOB</name>
<comment type="caution">
    <text evidence="3">The sequence shown here is derived from an EMBL/GenBank/DDBJ whole genome shotgun (WGS) entry which is preliminary data.</text>
</comment>